<dbReference type="KEGG" id="pyr:P186_0076"/>
<organism evidence="1 2">
    <name type="scientific">Pyrobaculum ferrireducens</name>
    <dbReference type="NCBI Taxonomy" id="1104324"/>
    <lineage>
        <taxon>Archaea</taxon>
        <taxon>Thermoproteota</taxon>
        <taxon>Thermoprotei</taxon>
        <taxon>Thermoproteales</taxon>
        <taxon>Thermoproteaceae</taxon>
        <taxon>Pyrobaculum</taxon>
    </lineage>
</organism>
<sequence>MSNILLIVLWRRAEDLPLDIREKAAYVGTAYSADVVNHVVKALYEIYTHVDTVVVYGPDLSGAGDYVVQALRGECNDAVRVPCQYIKELGVQVVDLRWRDDNTLREVVAMLYKPRNTPARERREVALEPPDKRLQYRGPHVIYDPDPATLRAKAVDYILTYGVETRDVIYSVLILQRGDGGGYAAGPCDLLEDWPCGLGRADVFMATPAYVKKRELQKAAALVDVGIYGRDVYDPHGNFVLADSLYHYSPRGVLLRQIELTEVNVRREAQKLLPDHAFYLGREYAAYRILKERYVQDRWKGEF</sequence>
<dbReference type="AlphaFoldDB" id="G7VDW3"/>
<protein>
    <recommendedName>
        <fullName evidence="3">Thymidylate synthase</fullName>
    </recommendedName>
</protein>
<reference evidence="1 2" key="1">
    <citation type="journal article" date="2012" name="J. Bacteriol.">
        <title>Complete genome sequence of strain 1860, a crenarchaeon of the genus pyrobaculum able to grow with various electron acceptors.</title>
        <authorList>
            <person name="Mardanov A.V."/>
            <person name="Gumerov V.M."/>
            <person name="Slobodkina G.B."/>
            <person name="Beletsky A.V."/>
            <person name="Bonch-Osmolovskaya E.A."/>
            <person name="Ravin N.V."/>
            <person name="Skryabin K.G."/>
        </authorList>
    </citation>
    <scope>NUCLEOTIDE SEQUENCE [LARGE SCALE GENOMIC DNA]</scope>
    <source>
        <strain evidence="1 2">1860</strain>
    </source>
</reference>
<accession>G7VDW3</accession>
<dbReference type="RefSeq" id="WP_014287376.1">
    <property type="nucleotide sequence ID" value="NC_016645.1"/>
</dbReference>
<gene>
    <name evidence="1" type="ORF">P186_0076</name>
</gene>
<dbReference type="BioCyc" id="PSP1104324:GJSN-75-MONOMER"/>
<proteinExistence type="predicted"/>
<dbReference type="GeneID" id="11595881"/>
<dbReference type="eggNOG" id="arCOG05534">
    <property type="taxonomic scope" value="Archaea"/>
</dbReference>
<dbReference type="HOGENOM" id="CLU_887450_0_0_2"/>
<name>G7VDW3_9CREN</name>
<dbReference type="OrthoDB" id="27255at2157"/>
<dbReference type="Proteomes" id="UP000005867">
    <property type="component" value="Chromosome"/>
</dbReference>
<evidence type="ECO:0008006" key="3">
    <source>
        <dbReference type="Google" id="ProtNLM"/>
    </source>
</evidence>
<keyword evidence="2" id="KW-1185">Reference proteome</keyword>
<evidence type="ECO:0000313" key="1">
    <source>
        <dbReference type="EMBL" id="AET31545.1"/>
    </source>
</evidence>
<evidence type="ECO:0000313" key="2">
    <source>
        <dbReference type="Proteomes" id="UP000005867"/>
    </source>
</evidence>
<dbReference type="EMBL" id="CP003098">
    <property type="protein sequence ID" value="AET31545.1"/>
    <property type="molecule type" value="Genomic_DNA"/>
</dbReference>
<dbReference type="STRING" id="1104324.P186_0076"/>